<keyword evidence="2" id="KW-0820">tRNA-binding</keyword>
<keyword evidence="2" id="KW-0694">RNA-binding</keyword>
<dbReference type="InterPro" id="IPR023509">
    <property type="entry name" value="DTD-like_sf"/>
</dbReference>
<dbReference type="HAMAP" id="MF_00518">
    <property type="entry name" value="Deacylase_Dtd"/>
    <property type="match status" value="1"/>
</dbReference>
<name>A0A455SZH6_9CHLR</name>
<dbReference type="EMBL" id="AP019377">
    <property type="protein sequence ID" value="BBH93863.1"/>
    <property type="molecule type" value="Genomic_DNA"/>
</dbReference>
<dbReference type="GO" id="GO:0051500">
    <property type="term" value="F:D-tyrosyl-tRNA(Tyr) deacylase activity"/>
    <property type="evidence" value="ECO:0007669"/>
    <property type="project" value="TreeGrafter"/>
</dbReference>
<protein>
    <recommendedName>
        <fullName evidence="2">D-aminoacyl-tRNA deacylase</fullName>
        <shortName evidence="2">DTD</shortName>
        <ecNumber evidence="2">3.1.1.96</ecNumber>
    </recommendedName>
    <alternativeName>
        <fullName evidence="2">Gly-tRNA(Ala) deacylase</fullName>
        <ecNumber evidence="2">3.1.1.-</ecNumber>
    </alternativeName>
</protein>
<organism evidence="3">
    <name type="scientific">Thermogemmatispora argillosa</name>
    <dbReference type="NCBI Taxonomy" id="2045280"/>
    <lineage>
        <taxon>Bacteria</taxon>
        <taxon>Bacillati</taxon>
        <taxon>Chloroflexota</taxon>
        <taxon>Ktedonobacteria</taxon>
        <taxon>Thermogemmatisporales</taxon>
        <taxon>Thermogemmatisporaceae</taxon>
        <taxon>Thermogemmatispora</taxon>
    </lineage>
</organism>
<comment type="subcellular location">
    <subcellularLocation>
        <location evidence="2">Cytoplasm</location>
    </subcellularLocation>
</comment>
<keyword evidence="2" id="KW-0378">Hydrolase</keyword>
<dbReference type="Pfam" id="PF02580">
    <property type="entry name" value="Tyr_Deacylase"/>
    <property type="match status" value="1"/>
</dbReference>
<dbReference type="GO" id="GO:0019478">
    <property type="term" value="P:D-amino acid catabolic process"/>
    <property type="evidence" value="ECO:0007669"/>
    <property type="project" value="UniProtKB-UniRule"/>
</dbReference>
<comment type="similarity">
    <text evidence="1 2">Belongs to the DTD family.</text>
</comment>
<dbReference type="AlphaFoldDB" id="A0A455SZH6"/>
<comment type="catalytic activity">
    <reaction evidence="2">
        <text>a D-aminoacyl-tRNA + H2O = a tRNA + a D-alpha-amino acid + H(+)</text>
        <dbReference type="Rhea" id="RHEA:13953"/>
        <dbReference type="Rhea" id="RHEA-COMP:10123"/>
        <dbReference type="Rhea" id="RHEA-COMP:10124"/>
        <dbReference type="ChEBI" id="CHEBI:15377"/>
        <dbReference type="ChEBI" id="CHEBI:15378"/>
        <dbReference type="ChEBI" id="CHEBI:59871"/>
        <dbReference type="ChEBI" id="CHEBI:78442"/>
        <dbReference type="ChEBI" id="CHEBI:79333"/>
        <dbReference type="EC" id="3.1.1.96"/>
    </reaction>
</comment>
<feature type="short sequence motif" description="Gly-cisPro motif, important for rejection of L-amino acids" evidence="2">
    <location>
        <begin position="137"/>
        <end position="138"/>
    </location>
</feature>
<dbReference type="CDD" id="cd00563">
    <property type="entry name" value="Dtyr_deacylase"/>
    <property type="match status" value="1"/>
</dbReference>
<sequence>MRALLQRVSYARVRVADEIVAEIGPGLLVLLGVTQSDGELEAKTLAEKIVHLRIFEDEAGKMNRSLLERRGEMLVVSQFTLYADARKGRRPSFTEAAPPAQAEPLIRSFQDLVRSYGVPVRSGIFGAHMLVELANDGPVTIWLDSADLPRRE</sequence>
<keyword evidence="2" id="KW-0963">Cytoplasm</keyword>
<dbReference type="PANTHER" id="PTHR10472">
    <property type="entry name" value="D-TYROSYL-TRNA TYR DEACYLASE"/>
    <property type="match status" value="1"/>
</dbReference>
<reference evidence="3" key="1">
    <citation type="submission" date="2018-12" db="EMBL/GenBank/DDBJ databases">
        <title>Novel natural products biosynthetic potential of the class Ktedonobacteria.</title>
        <authorList>
            <person name="Zheng Y."/>
            <person name="Saitou A."/>
            <person name="Wang C.M."/>
            <person name="Toyoda A."/>
            <person name="Minakuchi Y."/>
            <person name="Sekiguchi Y."/>
            <person name="Ueda K."/>
            <person name="Takano H."/>
            <person name="Sakai Y."/>
            <person name="Yokota A."/>
            <person name="Yabe S."/>
        </authorList>
    </citation>
    <scope>NUCLEOTIDE SEQUENCE</scope>
    <source>
        <strain evidence="3">A3-2</strain>
    </source>
</reference>
<dbReference type="NCBIfam" id="TIGR00256">
    <property type="entry name" value="D-aminoacyl-tRNA deacylase"/>
    <property type="match status" value="1"/>
</dbReference>
<dbReference type="EC" id="3.1.1.96" evidence="2"/>
<gene>
    <name evidence="2 3" type="primary">dtd</name>
    <name evidence="3" type="ORF">KTA_20620</name>
</gene>
<dbReference type="Gene3D" id="3.50.80.10">
    <property type="entry name" value="D-tyrosyl-tRNA(Tyr) deacylase"/>
    <property type="match status" value="1"/>
</dbReference>
<dbReference type="SUPFAM" id="SSF69500">
    <property type="entry name" value="DTD-like"/>
    <property type="match status" value="1"/>
</dbReference>
<dbReference type="FunFam" id="3.50.80.10:FF:000001">
    <property type="entry name" value="D-aminoacyl-tRNA deacylase"/>
    <property type="match status" value="1"/>
</dbReference>
<dbReference type="EC" id="3.1.1.-" evidence="2"/>
<comment type="catalytic activity">
    <reaction evidence="2">
        <text>glycyl-tRNA(Ala) + H2O = tRNA(Ala) + glycine + H(+)</text>
        <dbReference type="Rhea" id="RHEA:53744"/>
        <dbReference type="Rhea" id="RHEA-COMP:9657"/>
        <dbReference type="Rhea" id="RHEA-COMP:13640"/>
        <dbReference type="ChEBI" id="CHEBI:15377"/>
        <dbReference type="ChEBI" id="CHEBI:15378"/>
        <dbReference type="ChEBI" id="CHEBI:57305"/>
        <dbReference type="ChEBI" id="CHEBI:78442"/>
        <dbReference type="ChEBI" id="CHEBI:78522"/>
    </reaction>
</comment>
<evidence type="ECO:0000256" key="2">
    <source>
        <dbReference type="HAMAP-Rule" id="MF_00518"/>
    </source>
</evidence>
<accession>A0A455SZH6</accession>
<comment type="function">
    <text evidence="2">An aminoacyl-tRNA editing enzyme that deacylates mischarged D-aminoacyl-tRNAs. Also deacylates mischarged glycyl-tRNA(Ala), protecting cells against glycine mischarging by AlaRS. Acts via tRNA-based rather than protein-based catalysis; rejects L-amino acids rather than detecting D-amino acids in the active site. By recycling D-aminoacyl-tRNA to D-amino acids and free tRNA molecules, this enzyme counteracts the toxicity associated with the formation of D-aminoacyl-tRNA entities in vivo and helps enforce protein L-homochirality.</text>
</comment>
<evidence type="ECO:0000256" key="1">
    <source>
        <dbReference type="ARBA" id="ARBA00009673"/>
    </source>
</evidence>
<dbReference type="PANTHER" id="PTHR10472:SF5">
    <property type="entry name" value="D-AMINOACYL-TRNA DEACYLASE 1"/>
    <property type="match status" value="1"/>
</dbReference>
<dbReference type="GO" id="GO:0000049">
    <property type="term" value="F:tRNA binding"/>
    <property type="evidence" value="ECO:0007669"/>
    <property type="project" value="UniProtKB-UniRule"/>
</dbReference>
<comment type="subunit">
    <text evidence="2">Homodimer.</text>
</comment>
<dbReference type="GO" id="GO:0043908">
    <property type="term" value="F:Ser(Gly)-tRNA(Ala) hydrolase activity"/>
    <property type="evidence" value="ECO:0007669"/>
    <property type="project" value="UniProtKB-UniRule"/>
</dbReference>
<proteinExistence type="inferred from homology"/>
<dbReference type="GO" id="GO:0005737">
    <property type="term" value="C:cytoplasm"/>
    <property type="evidence" value="ECO:0007669"/>
    <property type="project" value="UniProtKB-SubCell"/>
</dbReference>
<evidence type="ECO:0000313" key="3">
    <source>
        <dbReference type="EMBL" id="BBH93863.1"/>
    </source>
</evidence>
<comment type="domain">
    <text evidence="2">A Gly-cisPro motif from one monomer fits into the active site of the other monomer to allow specific chiral rejection of L-amino acids.</text>
</comment>
<dbReference type="InterPro" id="IPR003732">
    <property type="entry name" value="Daa-tRNA_deacyls_DTD"/>
</dbReference>
<dbReference type="GO" id="GO:0106026">
    <property type="term" value="F:Gly-tRNA(Ala) deacylase activity"/>
    <property type="evidence" value="ECO:0007669"/>
    <property type="project" value="UniProtKB-UniRule"/>
</dbReference>